<name>A0A926E9W1_9FIRM</name>
<gene>
    <name evidence="3" type="ORF">H8692_05740</name>
</gene>
<feature type="compositionally biased region" description="Basic and acidic residues" evidence="1">
    <location>
        <begin position="84"/>
        <end position="96"/>
    </location>
</feature>
<evidence type="ECO:0000313" key="4">
    <source>
        <dbReference type="Proteomes" id="UP000610862"/>
    </source>
</evidence>
<dbReference type="Proteomes" id="UP000610862">
    <property type="component" value="Unassembled WGS sequence"/>
</dbReference>
<reference evidence="3" key="1">
    <citation type="submission" date="2020-08" db="EMBL/GenBank/DDBJ databases">
        <title>Genome public.</title>
        <authorList>
            <person name="Liu C."/>
            <person name="Sun Q."/>
        </authorList>
    </citation>
    <scope>NUCLEOTIDE SEQUENCE</scope>
    <source>
        <strain evidence="3">NSJ-24</strain>
    </source>
</reference>
<protein>
    <submittedName>
        <fullName evidence="3">Uncharacterized protein</fullName>
    </submittedName>
</protein>
<feature type="compositionally biased region" description="Polar residues" evidence="1">
    <location>
        <begin position="174"/>
        <end position="185"/>
    </location>
</feature>
<sequence>MKTIEIISGEQKARFTTKSVTFDGKEYLYIKMSDVTHNTEECVYTFTYENEIKTLPYEAKDARILNAIFSQVQNLQVKKKHISEVSKTTEKSKVENHGISSKPDSEKELLCPEHSEKPDISSEKDAPLDPKAEKARLKAEKERLKAEKKAEKEKEKERKKIEKSKTENPDIITKENQQSGDNTATDENKEEPSDKFSLFEDLDQNSDKLSENIDNADSENSDPNVAEKKTRFKKSIIIFAIIVAVIVALSLIYFLIFGTKDKPSSINPSSTNSETYENIDELIDDLQ</sequence>
<dbReference type="RefSeq" id="WP_187525219.1">
    <property type="nucleotide sequence ID" value="NZ_JACRTA010000002.1"/>
</dbReference>
<keyword evidence="2" id="KW-0472">Membrane</keyword>
<comment type="caution">
    <text evidence="3">The sequence shown here is derived from an EMBL/GenBank/DDBJ whole genome shotgun (WGS) entry which is preliminary data.</text>
</comment>
<feature type="region of interest" description="Disordered" evidence="1">
    <location>
        <begin position="84"/>
        <end position="202"/>
    </location>
</feature>
<evidence type="ECO:0000256" key="2">
    <source>
        <dbReference type="SAM" id="Phobius"/>
    </source>
</evidence>
<evidence type="ECO:0000256" key="1">
    <source>
        <dbReference type="SAM" id="MobiDB-lite"/>
    </source>
</evidence>
<feature type="compositionally biased region" description="Basic and acidic residues" evidence="1">
    <location>
        <begin position="103"/>
        <end position="168"/>
    </location>
</feature>
<dbReference type="EMBL" id="JACRTA010000002">
    <property type="protein sequence ID" value="MBC8568266.1"/>
    <property type="molecule type" value="Genomic_DNA"/>
</dbReference>
<organism evidence="3 4">
    <name type="scientific">Lentihominibacter hominis</name>
    <dbReference type="NCBI Taxonomy" id="2763645"/>
    <lineage>
        <taxon>Bacteria</taxon>
        <taxon>Bacillati</taxon>
        <taxon>Bacillota</taxon>
        <taxon>Clostridia</taxon>
        <taxon>Peptostreptococcales</taxon>
        <taxon>Anaerovoracaceae</taxon>
        <taxon>Lentihominibacter</taxon>
    </lineage>
</organism>
<dbReference type="AlphaFoldDB" id="A0A926E9W1"/>
<proteinExistence type="predicted"/>
<feature type="compositionally biased region" description="Basic and acidic residues" evidence="1">
    <location>
        <begin position="186"/>
        <end position="198"/>
    </location>
</feature>
<keyword evidence="4" id="KW-1185">Reference proteome</keyword>
<accession>A0A926E9W1</accession>
<keyword evidence="2" id="KW-1133">Transmembrane helix</keyword>
<evidence type="ECO:0000313" key="3">
    <source>
        <dbReference type="EMBL" id="MBC8568266.1"/>
    </source>
</evidence>
<keyword evidence="2" id="KW-0812">Transmembrane</keyword>
<feature type="transmembrane region" description="Helical" evidence="2">
    <location>
        <begin position="236"/>
        <end position="256"/>
    </location>
</feature>